<dbReference type="EMBL" id="AWOR01000049">
    <property type="protein sequence ID" value="KGH28519.1"/>
    <property type="molecule type" value="Genomic_DNA"/>
</dbReference>
<evidence type="ECO:0000313" key="3">
    <source>
        <dbReference type="EMBL" id="KGH28519.1"/>
    </source>
</evidence>
<dbReference type="PANTHER" id="PTHR35563:SF2">
    <property type="entry name" value="BARREL METAL-DEPENDENT HYDROLASE, PUTATIVE (AFU_ORTHOLOGUE AFUA_1G16240)-RELATED"/>
    <property type="match status" value="1"/>
</dbReference>
<evidence type="ECO:0000313" key="4">
    <source>
        <dbReference type="Proteomes" id="UP000029553"/>
    </source>
</evidence>
<sequence length="301" mass="32810">MNIATATATTEAPSCAGPDRTLRSPRFAMPRGAVDTHAHVFGPRARFDFSPERSYTPEDCTVAQYSALLAQLGIDRCVIVQGGAHGTDNCVTLDAIAELGPRARGVAVIRPGLASSELQALYDGGMRGCRISSVVRGGARFEHLEALDAEVAPLGWHLLLHLHQSHELADLLPRLLALDCDLVIDHLGHVLGNEGLDSPGFAALLRLLETGRCWVKLASLYRSSQQPYPHEDMLPMVHAVARAYPDRLLWGSNWPHPIYRGPMPHDADLVDLIPLWVPDPAVQQRMLVDNPAHLYGFGPLS</sequence>
<gene>
    <name evidence="3" type="ORF">P353_15100</name>
</gene>
<accession>A0A096FF15</accession>
<dbReference type="InterPro" id="IPR032466">
    <property type="entry name" value="Metal_Hydrolase"/>
</dbReference>
<reference evidence="3 4" key="1">
    <citation type="submission" date="2013-09" db="EMBL/GenBank/DDBJ databases">
        <title>High correlation between genotypes and phenotypes of environmental bacteria Comamonas testosteroni strains.</title>
        <authorList>
            <person name="Liu L."/>
            <person name="Zhu W."/>
            <person name="Xia X."/>
            <person name="Xu B."/>
            <person name="Luo M."/>
            <person name="Wang G."/>
        </authorList>
    </citation>
    <scope>NUCLEOTIDE SEQUENCE [LARGE SCALE GENOMIC DNA]</scope>
    <source>
        <strain evidence="3 4">JL40</strain>
    </source>
</reference>
<dbReference type="Gene3D" id="3.20.20.140">
    <property type="entry name" value="Metal-dependent hydrolases"/>
    <property type="match status" value="1"/>
</dbReference>
<evidence type="ECO:0000256" key="1">
    <source>
        <dbReference type="SAM" id="MobiDB-lite"/>
    </source>
</evidence>
<dbReference type="InterPro" id="IPR006680">
    <property type="entry name" value="Amidohydro-rel"/>
</dbReference>
<organism evidence="3 4">
    <name type="scientific">Comamonas testosteroni</name>
    <name type="common">Pseudomonas testosteroni</name>
    <dbReference type="NCBI Taxonomy" id="285"/>
    <lineage>
        <taxon>Bacteria</taxon>
        <taxon>Pseudomonadati</taxon>
        <taxon>Pseudomonadota</taxon>
        <taxon>Betaproteobacteria</taxon>
        <taxon>Burkholderiales</taxon>
        <taxon>Comamonadaceae</taxon>
        <taxon>Comamonas</taxon>
    </lineage>
</organism>
<dbReference type="InterPro" id="IPR052358">
    <property type="entry name" value="Aro_Compnd_Degr_Hydrolases"/>
</dbReference>
<dbReference type="Pfam" id="PF04909">
    <property type="entry name" value="Amidohydro_2"/>
    <property type="match status" value="1"/>
</dbReference>
<dbReference type="Proteomes" id="UP000029553">
    <property type="component" value="Unassembled WGS sequence"/>
</dbReference>
<feature type="region of interest" description="Disordered" evidence="1">
    <location>
        <begin position="1"/>
        <end position="22"/>
    </location>
</feature>
<feature type="domain" description="Amidohydrolase-related" evidence="2">
    <location>
        <begin position="34"/>
        <end position="297"/>
    </location>
</feature>
<comment type="caution">
    <text evidence="3">The sequence shown here is derived from an EMBL/GenBank/DDBJ whole genome shotgun (WGS) entry which is preliminary data.</text>
</comment>
<proteinExistence type="predicted"/>
<evidence type="ECO:0000259" key="2">
    <source>
        <dbReference type="Pfam" id="PF04909"/>
    </source>
</evidence>
<dbReference type="GO" id="GO:0016787">
    <property type="term" value="F:hydrolase activity"/>
    <property type="evidence" value="ECO:0007669"/>
    <property type="project" value="InterPro"/>
</dbReference>
<dbReference type="PANTHER" id="PTHR35563">
    <property type="entry name" value="BARREL METAL-DEPENDENT HYDROLASE, PUTATIVE (AFU_ORTHOLOGUE AFUA_1G16240)-RELATED"/>
    <property type="match status" value="1"/>
</dbReference>
<feature type="compositionally biased region" description="Polar residues" evidence="1">
    <location>
        <begin position="1"/>
        <end position="12"/>
    </location>
</feature>
<dbReference type="AlphaFoldDB" id="A0A096FF15"/>
<dbReference type="SUPFAM" id="SSF51556">
    <property type="entry name" value="Metallo-dependent hydrolases"/>
    <property type="match status" value="1"/>
</dbReference>
<protein>
    <recommendedName>
        <fullName evidence="2">Amidohydrolase-related domain-containing protein</fullName>
    </recommendedName>
</protein>
<dbReference type="RefSeq" id="WP_052084867.1">
    <property type="nucleotide sequence ID" value="NZ_AWOR01000049.1"/>
</dbReference>
<name>A0A096FF15_COMTE</name>